<dbReference type="CDD" id="cd00067">
    <property type="entry name" value="GAL4"/>
    <property type="match status" value="1"/>
</dbReference>
<feature type="compositionally biased region" description="Polar residues" evidence="1">
    <location>
        <begin position="199"/>
        <end position="209"/>
    </location>
</feature>
<feature type="region of interest" description="Disordered" evidence="1">
    <location>
        <begin position="170"/>
        <end position="229"/>
    </location>
</feature>
<dbReference type="EMBL" id="QPFP01000055">
    <property type="protein sequence ID" value="TEB25651.1"/>
    <property type="molecule type" value="Genomic_DNA"/>
</dbReference>
<feature type="region of interest" description="Disordered" evidence="1">
    <location>
        <begin position="447"/>
        <end position="478"/>
    </location>
</feature>
<sequence>MDLGYPSNPLAPGSVWLLNDLEKLTVWGPAYLESVLAAFEPRQGDQTGPGMLRGHVSIVQSPQNYVQEEHIRPSRPRELPFSFLPSNAPVDTRLAAQPPPVTPRPYGNSYTSGDDAPPFYHPKDVEPDVPHSPQVYLHIPDGRGASYSELAANLDFLAEVSKGARAIVEHGSSVGGDHPQAQAPRTDAGPPNGALSLEPASTFSHTCPQPSNPCHAPESLKPHQTGLIPLPSRRRKNLKKAMEALQAKNATTVDKKRKYTLKPLSPGSPSPGHASQALKKLLEPKKPKMACHSCRDRKIACGNPGEGAFNRTCDQCRKRQLPCNVQDMEASYVLAGSYTGEIDSGGSPGSPQRPLTGPLHLGIILNHRIYIQIGAASARNWKGWVQVEVFSSGDRHPYSFLGSSPTHPPGTKPPRLQDPPRRKIRTEDGYPPLPLFYGGLLLHAGGENFLDTDTTDVPSPNSIPSEATGTLPEKQSSP</sequence>
<comment type="caution">
    <text evidence="3">The sequence shown here is derived from an EMBL/GenBank/DDBJ whole genome shotgun (WGS) entry which is preliminary data.</text>
</comment>
<proteinExistence type="predicted"/>
<dbReference type="STRING" id="71717.A0A4Y7SVA9"/>
<accession>A0A4Y7SVA9</accession>
<dbReference type="Proteomes" id="UP000298030">
    <property type="component" value="Unassembled WGS sequence"/>
</dbReference>
<evidence type="ECO:0000313" key="3">
    <source>
        <dbReference type="EMBL" id="TEB25651.1"/>
    </source>
</evidence>
<dbReference type="InterPro" id="IPR036864">
    <property type="entry name" value="Zn2-C6_fun-type_DNA-bd_sf"/>
</dbReference>
<organism evidence="3 4">
    <name type="scientific">Coprinellus micaceus</name>
    <name type="common">Glistening ink-cap mushroom</name>
    <name type="synonym">Coprinus micaceus</name>
    <dbReference type="NCBI Taxonomy" id="71717"/>
    <lineage>
        <taxon>Eukaryota</taxon>
        <taxon>Fungi</taxon>
        <taxon>Dikarya</taxon>
        <taxon>Basidiomycota</taxon>
        <taxon>Agaricomycotina</taxon>
        <taxon>Agaricomycetes</taxon>
        <taxon>Agaricomycetidae</taxon>
        <taxon>Agaricales</taxon>
        <taxon>Agaricineae</taxon>
        <taxon>Psathyrellaceae</taxon>
        <taxon>Coprinellus</taxon>
    </lineage>
</organism>
<dbReference type="PROSITE" id="PS00463">
    <property type="entry name" value="ZN2_CY6_FUNGAL_1"/>
    <property type="match status" value="1"/>
</dbReference>
<dbReference type="PROSITE" id="PS50048">
    <property type="entry name" value="ZN2_CY6_FUNGAL_2"/>
    <property type="match status" value="1"/>
</dbReference>
<name>A0A4Y7SVA9_COPMI</name>
<feature type="region of interest" description="Disordered" evidence="1">
    <location>
        <begin position="398"/>
        <end position="430"/>
    </location>
</feature>
<keyword evidence="4" id="KW-1185">Reference proteome</keyword>
<gene>
    <name evidence="3" type="ORF">FA13DRAFT_1713888</name>
</gene>
<feature type="region of interest" description="Disordered" evidence="1">
    <location>
        <begin position="92"/>
        <end position="119"/>
    </location>
</feature>
<protein>
    <recommendedName>
        <fullName evidence="2">Zn(2)-C6 fungal-type domain-containing protein</fullName>
    </recommendedName>
</protein>
<evidence type="ECO:0000313" key="4">
    <source>
        <dbReference type="Proteomes" id="UP000298030"/>
    </source>
</evidence>
<dbReference type="OrthoDB" id="3112861at2759"/>
<dbReference type="AlphaFoldDB" id="A0A4Y7SVA9"/>
<dbReference type="SUPFAM" id="SSF57701">
    <property type="entry name" value="Zn2/Cys6 DNA-binding domain"/>
    <property type="match status" value="1"/>
</dbReference>
<evidence type="ECO:0000259" key="2">
    <source>
        <dbReference type="PROSITE" id="PS50048"/>
    </source>
</evidence>
<feature type="domain" description="Zn(2)-C6 fungal-type" evidence="2">
    <location>
        <begin position="290"/>
        <end position="325"/>
    </location>
</feature>
<feature type="compositionally biased region" description="Basic and acidic residues" evidence="1">
    <location>
        <begin position="418"/>
        <end position="428"/>
    </location>
</feature>
<dbReference type="Gene3D" id="4.10.240.10">
    <property type="entry name" value="Zn(2)-C6 fungal-type DNA-binding domain"/>
    <property type="match status" value="1"/>
</dbReference>
<evidence type="ECO:0000256" key="1">
    <source>
        <dbReference type="SAM" id="MobiDB-lite"/>
    </source>
</evidence>
<feature type="compositionally biased region" description="Polar residues" evidence="1">
    <location>
        <begin position="451"/>
        <end position="478"/>
    </location>
</feature>
<dbReference type="GO" id="GO:0008270">
    <property type="term" value="F:zinc ion binding"/>
    <property type="evidence" value="ECO:0007669"/>
    <property type="project" value="InterPro"/>
</dbReference>
<dbReference type="GO" id="GO:0000981">
    <property type="term" value="F:DNA-binding transcription factor activity, RNA polymerase II-specific"/>
    <property type="evidence" value="ECO:0007669"/>
    <property type="project" value="InterPro"/>
</dbReference>
<dbReference type="InterPro" id="IPR001138">
    <property type="entry name" value="Zn2Cys6_DnaBD"/>
</dbReference>
<reference evidence="3 4" key="1">
    <citation type="journal article" date="2019" name="Nat. Ecol. Evol.">
        <title>Megaphylogeny resolves global patterns of mushroom evolution.</title>
        <authorList>
            <person name="Varga T."/>
            <person name="Krizsan K."/>
            <person name="Foldi C."/>
            <person name="Dima B."/>
            <person name="Sanchez-Garcia M."/>
            <person name="Sanchez-Ramirez S."/>
            <person name="Szollosi G.J."/>
            <person name="Szarkandi J.G."/>
            <person name="Papp V."/>
            <person name="Albert L."/>
            <person name="Andreopoulos W."/>
            <person name="Angelini C."/>
            <person name="Antonin V."/>
            <person name="Barry K.W."/>
            <person name="Bougher N.L."/>
            <person name="Buchanan P."/>
            <person name="Buyck B."/>
            <person name="Bense V."/>
            <person name="Catcheside P."/>
            <person name="Chovatia M."/>
            <person name="Cooper J."/>
            <person name="Damon W."/>
            <person name="Desjardin D."/>
            <person name="Finy P."/>
            <person name="Geml J."/>
            <person name="Haridas S."/>
            <person name="Hughes K."/>
            <person name="Justo A."/>
            <person name="Karasinski D."/>
            <person name="Kautmanova I."/>
            <person name="Kiss B."/>
            <person name="Kocsube S."/>
            <person name="Kotiranta H."/>
            <person name="LaButti K.M."/>
            <person name="Lechner B.E."/>
            <person name="Liimatainen K."/>
            <person name="Lipzen A."/>
            <person name="Lukacs Z."/>
            <person name="Mihaltcheva S."/>
            <person name="Morgado L.N."/>
            <person name="Niskanen T."/>
            <person name="Noordeloos M.E."/>
            <person name="Ohm R.A."/>
            <person name="Ortiz-Santana B."/>
            <person name="Ovrebo C."/>
            <person name="Racz N."/>
            <person name="Riley R."/>
            <person name="Savchenko A."/>
            <person name="Shiryaev A."/>
            <person name="Soop K."/>
            <person name="Spirin V."/>
            <person name="Szebenyi C."/>
            <person name="Tomsovsky M."/>
            <person name="Tulloss R.E."/>
            <person name="Uehling J."/>
            <person name="Grigoriev I.V."/>
            <person name="Vagvolgyi C."/>
            <person name="Papp T."/>
            <person name="Martin F.M."/>
            <person name="Miettinen O."/>
            <person name="Hibbett D.S."/>
            <person name="Nagy L.G."/>
        </authorList>
    </citation>
    <scope>NUCLEOTIDE SEQUENCE [LARGE SCALE GENOMIC DNA]</scope>
    <source>
        <strain evidence="3 4">FP101781</strain>
    </source>
</reference>